<gene>
    <name evidence="2" type="ORF">Pla52o_57370</name>
</gene>
<organism evidence="2 3">
    <name type="scientific">Novipirellula galeiformis</name>
    <dbReference type="NCBI Taxonomy" id="2528004"/>
    <lineage>
        <taxon>Bacteria</taxon>
        <taxon>Pseudomonadati</taxon>
        <taxon>Planctomycetota</taxon>
        <taxon>Planctomycetia</taxon>
        <taxon>Pirellulales</taxon>
        <taxon>Pirellulaceae</taxon>
        <taxon>Novipirellula</taxon>
    </lineage>
</organism>
<name>A0A5C6BFK7_9BACT</name>
<keyword evidence="1" id="KW-0472">Membrane</keyword>
<protein>
    <submittedName>
        <fullName evidence="2">Uncharacterized protein</fullName>
    </submittedName>
</protein>
<sequence length="183" mass="20617">MHGSTGGLFSRLLARLSPVPRDFDRSPTVMSLMTEAQPSDYHAAFDAAIGSWWYLLTFLLPAFVFLVPAVTRWRFILWLAPVAFVASCFGYLVYWRSIDWALMDYYRRTGYFNTADTWYAFMPFFRGIPNALAATTACTLIAWALSLRPKRSLDSDAELSAGDVSAPNQFASANPYESPRTIP</sequence>
<feature type="transmembrane region" description="Helical" evidence="1">
    <location>
        <begin position="118"/>
        <end position="145"/>
    </location>
</feature>
<feature type="transmembrane region" description="Helical" evidence="1">
    <location>
        <begin position="77"/>
        <end position="98"/>
    </location>
</feature>
<proteinExistence type="predicted"/>
<accession>A0A5C6BFK7</accession>
<keyword evidence="3" id="KW-1185">Reference proteome</keyword>
<evidence type="ECO:0000256" key="1">
    <source>
        <dbReference type="SAM" id="Phobius"/>
    </source>
</evidence>
<dbReference type="AlphaFoldDB" id="A0A5C6BFK7"/>
<evidence type="ECO:0000313" key="3">
    <source>
        <dbReference type="Proteomes" id="UP000316304"/>
    </source>
</evidence>
<dbReference type="Proteomes" id="UP000316304">
    <property type="component" value="Unassembled WGS sequence"/>
</dbReference>
<feature type="transmembrane region" description="Helical" evidence="1">
    <location>
        <begin position="51"/>
        <end position="70"/>
    </location>
</feature>
<evidence type="ECO:0000313" key="2">
    <source>
        <dbReference type="EMBL" id="TWU10281.1"/>
    </source>
</evidence>
<reference evidence="2 3" key="1">
    <citation type="submission" date="2019-02" db="EMBL/GenBank/DDBJ databases">
        <title>Deep-cultivation of Planctomycetes and their phenomic and genomic characterization uncovers novel biology.</title>
        <authorList>
            <person name="Wiegand S."/>
            <person name="Jogler M."/>
            <person name="Boedeker C."/>
            <person name="Pinto D."/>
            <person name="Vollmers J."/>
            <person name="Rivas-Marin E."/>
            <person name="Kohn T."/>
            <person name="Peeters S.H."/>
            <person name="Heuer A."/>
            <person name="Rast P."/>
            <person name="Oberbeckmann S."/>
            <person name="Bunk B."/>
            <person name="Jeske O."/>
            <person name="Meyerdierks A."/>
            <person name="Storesund J.E."/>
            <person name="Kallscheuer N."/>
            <person name="Luecker S."/>
            <person name="Lage O.M."/>
            <person name="Pohl T."/>
            <person name="Merkel B.J."/>
            <person name="Hornburger P."/>
            <person name="Mueller R.-W."/>
            <person name="Bruemmer F."/>
            <person name="Labrenz M."/>
            <person name="Spormann A.M."/>
            <person name="Op Den Camp H."/>
            <person name="Overmann J."/>
            <person name="Amann R."/>
            <person name="Jetten M.S.M."/>
            <person name="Mascher T."/>
            <person name="Medema M.H."/>
            <person name="Devos D.P."/>
            <person name="Kaster A.-K."/>
            <person name="Ovreas L."/>
            <person name="Rohde M."/>
            <person name="Galperin M.Y."/>
            <person name="Jogler C."/>
        </authorList>
    </citation>
    <scope>NUCLEOTIDE SEQUENCE [LARGE SCALE GENOMIC DNA]</scope>
    <source>
        <strain evidence="2 3">Pla52o</strain>
    </source>
</reference>
<keyword evidence="1" id="KW-0812">Transmembrane</keyword>
<dbReference type="EMBL" id="SJPT01000020">
    <property type="protein sequence ID" value="TWU10281.1"/>
    <property type="molecule type" value="Genomic_DNA"/>
</dbReference>
<comment type="caution">
    <text evidence="2">The sequence shown here is derived from an EMBL/GenBank/DDBJ whole genome shotgun (WGS) entry which is preliminary data.</text>
</comment>
<keyword evidence="1" id="KW-1133">Transmembrane helix</keyword>